<dbReference type="Proteomes" id="UP000747110">
    <property type="component" value="Unassembled WGS sequence"/>
</dbReference>
<organism evidence="2 3">
    <name type="scientific">Volvox reticuliferus</name>
    <dbReference type="NCBI Taxonomy" id="1737510"/>
    <lineage>
        <taxon>Eukaryota</taxon>
        <taxon>Viridiplantae</taxon>
        <taxon>Chlorophyta</taxon>
        <taxon>core chlorophytes</taxon>
        <taxon>Chlorophyceae</taxon>
        <taxon>CS clade</taxon>
        <taxon>Chlamydomonadales</taxon>
        <taxon>Volvocaceae</taxon>
        <taxon>Volvox</taxon>
    </lineage>
</organism>
<feature type="region of interest" description="Disordered" evidence="1">
    <location>
        <begin position="1"/>
        <end position="21"/>
    </location>
</feature>
<sequence length="373" mass="36184">AEGTDALPTAAVEEAEVEGGGGVPAAAAVAASRRTRPRKSAATRRIRATAAVVDGGAATPLREPGVDAPATLAAMPPPPPAVVAAGPGPLASPLPKRRRISEAAGSEGCEHPCSVGTTAPAAAAAAAAGVPTDAQQPARPCTTLFPSASGPSPCTIASKAVLQVLSDVGGASGSATFGSSIFTGAAAAAAAGCTNESVIAAPASAGRLAQLTSAPLELQLTEQEQNLAAAVRNACMALESALTVRRHDLAALHTAEQAAAAAAAAAATMAAAAAAAVAAEPQVAAVAAEDAATTQTAKKKVGRPRAVAGATLTRGKQAAAMVPPPSPPPAVVAAAPPAPAPVAMPIQPIAVADEVFLSRTYRGVSKKLNFDDL</sequence>
<dbReference type="EMBL" id="BNCP01000026">
    <property type="protein sequence ID" value="GIL83382.1"/>
    <property type="molecule type" value="Genomic_DNA"/>
</dbReference>
<keyword evidence="3" id="KW-1185">Reference proteome</keyword>
<evidence type="ECO:0000313" key="2">
    <source>
        <dbReference type="EMBL" id="GIL83382.1"/>
    </source>
</evidence>
<name>A0A8J4CNE7_9CHLO</name>
<accession>A0A8J4CNE7</accession>
<dbReference type="AlphaFoldDB" id="A0A8J4CNE7"/>
<feature type="non-terminal residue" evidence="2">
    <location>
        <position position="1"/>
    </location>
</feature>
<gene>
    <name evidence="2" type="ORF">Vretifemale_12211</name>
</gene>
<comment type="caution">
    <text evidence="2">The sequence shown here is derived from an EMBL/GenBank/DDBJ whole genome shotgun (WGS) entry which is preliminary data.</text>
</comment>
<evidence type="ECO:0000313" key="3">
    <source>
        <dbReference type="Proteomes" id="UP000747110"/>
    </source>
</evidence>
<reference evidence="2" key="1">
    <citation type="journal article" date="2021" name="Proc. Natl. Acad. Sci. U.S.A.">
        <title>Three genomes in the algal genus Volvox reveal the fate of a haploid sex-determining region after a transition to homothallism.</title>
        <authorList>
            <person name="Yamamoto K."/>
            <person name="Hamaji T."/>
            <person name="Kawai-Toyooka H."/>
            <person name="Matsuzaki R."/>
            <person name="Takahashi F."/>
            <person name="Nishimura Y."/>
            <person name="Kawachi M."/>
            <person name="Noguchi H."/>
            <person name="Minakuchi Y."/>
            <person name="Umen J.G."/>
            <person name="Toyoda A."/>
            <person name="Nozaki H."/>
        </authorList>
    </citation>
    <scope>NUCLEOTIDE SEQUENCE</scope>
    <source>
        <strain evidence="2">NIES-3786</strain>
    </source>
</reference>
<evidence type="ECO:0000256" key="1">
    <source>
        <dbReference type="SAM" id="MobiDB-lite"/>
    </source>
</evidence>
<protein>
    <submittedName>
        <fullName evidence="2">Uncharacterized protein</fullName>
    </submittedName>
</protein>
<proteinExistence type="predicted"/>